<evidence type="ECO:0000313" key="2">
    <source>
        <dbReference type="Proteomes" id="UP001160148"/>
    </source>
</evidence>
<reference evidence="1 2" key="1">
    <citation type="submission" date="2023-01" db="EMBL/GenBank/DDBJ databases">
        <authorList>
            <person name="Whitehead M."/>
        </authorList>
    </citation>
    <scope>NUCLEOTIDE SEQUENCE [LARGE SCALE GENOMIC DNA]</scope>
</reference>
<dbReference type="Proteomes" id="UP001160148">
    <property type="component" value="Unassembled WGS sequence"/>
</dbReference>
<dbReference type="EMBL" id="CARXXK010000001">
    <property type="protein sequence ID" value="CAI6343362.1"/>
    <property type="molecule type" value="Genomic_DNA"/>
</dbReference>
<name>A0AAV0VGJ0_9HEMI</name>
<evidence type="ECO:0000313" key="1">
    <source>
        <dbReference type="EMBL" id="CAI6343362.1"/>
    </source>
</evidence>
<keyword evidence="2" id="KW-1185">Reference proteome</keyword>
<organism evidence="1 2">
    <name type="scientific">Macrosiphum euphorbiae</name>
    <name type="common">potato aphid</name>
    <dbReference type="NCBI Taxonomy" id="13131"/>
    <lineage>
        <taxon>Eukaryota</taxon>
        <taxon>Metazoa</taxon>
        <taxon>Ecdysozoa</taxon>
        <taxon>Arthropoda</taxon>
        <taxon>Hexapoda</taxon>
        <taxon>Insecta</taxon>
        <taxon>Pterygota</taxon>
        <taxon>Neoptera</taxon>
        <taxon>Paraneoptera</taxon>
        <taxon>Hemiptera</taxon>
        <taxon>Sternorrhyncha</taxon>
        <taxon>Aphidomorpha</taxon>
        <taxon>Aphidoidea</taxon>
        <taxon>Aphididae</taxon>
        <taxon>Macrosiphini</taxon>
        <taxon>Macrosiphum</taxon>
    </lineage>
</organism>
<dbReference type="AlphaFoldDB" id="A0AAV0VGJ0"/>
<accession>A0AAV0VGJ0</accession>
<proteinExistence type="predicted"/>
<gene>
    <name evidence="1" type="ORF">MEUPH1_LOCUS642</name>
</gene>
<protein>
    <submittedName>
        <fullName evidence="1">Uncharacterized protein</fullName>
    </submittedName>
</protein>
<sequence length="94" mass="10850">MSKDKQLFGSRLKSFVSEFSASAFLIDGKVLYCKYSDIKVGSEKRFNVTLYIDTENNRNPIMRKEKNQNLFESRKVQHLVSNSKKAFMFSNAIG</sequence>
<comment type="caution">
    <text evidence="1">The sequence shown here is derived from an EMBL/GenBank/DDBJ whole genome shotgun (WGS) entry which is preliminary data.</text>
</comment>